<dbReference type="Pfam" id="PF07813">
    <property type="entry name" value="LTXXQ"/>
    <property type="match status" value="1"/>
</dbReference>
<dbReference type="PROSITE" id="PS51257">
    <property type="entry name" value="PROKAR_LIPOPROTEIN"/>
    <property type="match status" value="1"/>
</dbReference>
<proteinExistence type="inferred from homology"/>
<organism evidence="7 8">
    <name type="scientific">Dyella tabacisoli</name>
    <dbReference type="NCBI Taxonomy" id="2282381"/>
    <lineage>
        <taxon>Bacteria</taxon>
        <taxon>Pseudomonadati</taxon>
        <taxon>Pseudomonadota</taxon>
        <taxon>Gammaproteobacteria</taxon>
        <taxon>Lysobacterales</taxon>
        <taxon>Rhodanobacteraceae</taxon>
        <taxon>Dyella</taxon>
    </lineage>
</organism>
<evidence type="ECO:0000313" key="7">
    <source>
        <dbReference type="EMBL" id="RDD83381.1"/>
    </source>
</evidence>
<name>A0A369US84_9GAMM</name>
<reference evidence="7 8" key="1">
    <citation type="submission" date="2018-07" db="EMBL/GenBank/DDBJ databases">
        <title>Dyella tabacisoli L4-6T, whole genome shotgun sequence.</title>
        <authorList>
            <person name="Zhou X.-K."/>
            <person name="Li W.-J."/>
            <person name="Duan Y.-Q."/>
        </authorList>
    </citation>
    <scope>NUCLEOTIDE SEQUENCE [LARGE SCALE GENOMIC DNA]</scope>
    <source>
        <strain evidence="7 8">L4-6</strain>
    </source>
</reference>
<keyword evidence="8" id="KW-1185">Reference proteome</keyword>
<keyword evidence="3 6" id="KW-0732">Signal</keyword>
<evidence type="ECO:0000313" key="8">
    <source>
        <dbReference type="Proteomes" id="UP000253782"/>
    </source>
</evidence>
<dbReference type="OrthoDB" id="5958313at2"/>
<dbReference type="EMBL" id="QQAH01000001">
    <property type="protein sequence ID" value="RDD83381.1"/>
    <property type="molecule type" value="Genomic_DNA"/>
</dbReference>
<feature type="region of interest" description="Disordered" evidence="5">
    <location>
        <begin position="147"/>
        <end position="167"/>
    </location>
</feature>
<feature type="chain" id="PRO_5016661897" description="Periplasmic heavy metal sensor" evidence="6">
    <location>
        <begin position="24"/>
        <end position="167"/>
    </location>
</feature>
<evidence type="ECO:0000256" key="3">
    <source>
        <dbReference type="ARBA" id="ARBA00022729"/>
    </source>
</evidence>
<dbReference type="Gene3D" id="1.20.120.1490">
    <property type="match status" value="1"/>
</dbReference>
<accession>A0A369US84</accession>
<comment type="similarity">
    <text evidence="2">Belongs to the CpxP/Spy family.</text>
</comment>
<evidence type="ECO:0000256" key="1">
    <source>
        <dbReference type="ARBA" id="ARBA00004418"/>
    </source>
</evidence>
<dbReference type="PANTHER" id="PTHR38102:SF1">
    <property type="entry name" value="PERIPLASMIC CHAPERONE SPY"/>
    <property type="match status" value="1"/>
</dbReference>
<comment type="caution">
    <text evidence="7">The sequence shown here is derived from an EMBL/GenBank/DDBJ whole genome shotgun (WGS) entry which is preliminary data.</text>
</comment>
<dbReference type="AlphaFoldDB" id="A0A369US84"/>
<keyword evidence="4" id="KW-0574">Periplasm</keyword>
<gene>
    <name evidence="7" type="ORF">DVJ77_02015</name>
</gene>
<feature type="compositionally biased region" description="Polar residues" evidence="5">
    <location>
        <begin position="148"/>
        <end position="167"/>
    </location>
</feature>
<evidence type="ECO:0000256" key="4">
    <source>
        <dbReference type="ARBA" id="ARBA00022764"/>
    </source>
</evidence>
<dbReference type="InterPro" id="IPR052211">
    <property type="entry name" value="Cpx_auxiliary_protein"/>
</dbReference>
<comment type="subcellular location">
    <subcellularLocation>
        <location evidence="1">Periplasm</location>
    </subcellularLocation>
</comment>
<dbReference type="PANTHER" id="PTHR38102">
    <property type="entry name" value="PERIPLASMIC CHAPERONE SPY"/>
    <property type="match status" value="1"/>
</dbReference>
<protein>
    <recommendedName>
        <fullName evidence="9">Periplasmic heavy metal sensor</fullName>
    </recommendedName>
</protein>
<dbReference type="GO" id="GO:0030288">
    <property type="term" value="C:outer membrane-bounded periplasmic space"/>
    <property type="evidence" value="ECO:0007669"/>
    <property type="project" value="TreeGrafter"/>
</dbReference>
<evidence type="ECO:0000256" key="5">
    <source>
        <dbReference type="SAM" id="MobiDB-lite"/>
    </source>
</evidence>
<dbReference type="InterPro" id="IPR012899">
    <property type="entry name" value="LTXXQ"/>
</dbReference>
<evidence type="ECO:0000256" key="6">
    <source>
        <dbReference type="SAM" id="SignalP"/>
    </source>
</evidence>
<dbReference type="Proteomes" id="UP000253782">
    <property type="component" value="Unassembled WGS sequence"/>
</dbReference>
<dbReference type="RefSeq" id="WP_114843773.1">
    <property type="nucleotide sequence ID" value="NZ_JBHSPE010000001.1"/>
</dbReference>
<evidence type="ECO:0008006" key="9">
    <source>
        <dbReference type="Google" id="ProtNLM"/>
    </source>
</evidence>
<sequence>MRKIIPLSILLTTALACSALAFAAPDGEHFGGQGHGHGHGGEGFRELQKLNLSDAQRASIKDIVKQGFAQLKPQMQAVRQQRSAFEALTPDSPNYQSAAASLAQAEGQLTVARLTQRAALKAQIYAVLNSSQKSQLATLKAAHEARKQQWQQFKTQNPLPSTNQPAQ</sequence>
<evidence type="ECO:0000256" key="2">
    <source>
        <dbReference type="ARBA" id="ARBA00008441"/>
    </source>
</evidence>
<dbReference type="GO" id="GO:0051082">
    <property type="term" value="F:unfolded protein binding"/>
    <property type="evidence" value="ECO:0007669"/>
    <property type="project" value="TreeGrafter"/>
</dbReference>
<feature type="signal peptide" evidence="6">
    <location>
        <begin position="1"/>
        <end position="23"/>
    </location>
</feature>